<evidence type="ECO:0000313" key="2">
    <source>
        <dbReference type="Proteomes" id="UP000289738"/>
    </source>
</evidence>
<dbReference type="Proteomes" id="UP000289738">
    <property type="component" value="Chromosome B03"/>
</dbReference>
<dbReference type="AlphaFoldDB" id="A0A445A7L1"/>
<evidence type="ECO:0000313" key="1">
    <source>
        <dbReference type="EMBL" id="RYR22420.1"/>
    </source>
</evidence>
<dbReference type="EMBL" id="SDMP01000013">
    <property type="protein sequence ID" value="RYR22420.1"/>
    <property type="molecule type" value="Genomic_DNA"/>
</dbReference>
<organism evidence="1 2">
    <name type="scientific">Arachis hypogaea</name>
    <name type="common">Peanut</name>
    <dbReference type="NCBI Taxonomy" id="3818"/>
    <lineage>
        <taxon>Eukaryota</taxon>
        <taxon>Viridiplantae</taxon>
        <taxon>Streptophyta</taxon>
        <taxon>Embryophyta</taxon>
        <taxon>Tracheophyta</taxon>
        <taxon>Spermatophyta</taxon>
        <taxon>Magnoliopsida</taxon>
        <taxon>eudicotyledons</taxon>
        <taxon>Gunneridae</taxon>
        <taxon>Pentapetalae</taxon>
        <taxon>rosids</taxon>
        <taxon>fabids</taxon>
        <taxon>Fabales</taxon>
        <taxon>Fabaceae</taxon>
        <taxon>Papilionoideae</taxon>
        <taxon>50 kb inversion clade</taxon>
        <taxon>dalbergioids sensu lato</taxon>
        <taxon>Dalbergieae</taxon>
        <taxon>Pterocarpus clade</taxon>
        <taxon>Arachis</taxon>
    </lineage>
</organism>
<proteinExistence type="predicted"/>
<sequence length="68" mass="7948">MQTANAGFSFFVGRTRPHNHRSRVFYVRSSSWRLSLPVFSLMGLTTILANTLRPPPWYPTRFRSLHLI</sequence>
<accession>A0A445A7L1</accession>
<keyword evidence="2" id="KW-1185">Reference proteome</keyword>
<gene>
    <name evidence="1" type="ORF">Ahy_B03g067700</name>
</gene>
<comment type="caution">
    <text evidence="1">The sequence shown here is derived from an EMBL/GenBank/DDBJ whole genome shotgun (WGS) entry which is preliminary data.</text>
</comment>
<protein>
    <submittedName>
        <fullName evidence="1">Uncharacterized protein</fullName>
    </submittedName>
</protein>
<reference evidence="1 2" key="1">
    <citation type="submission" date="2019-01" db="EMBL/GenBank/DDBJ databases">
        <title>Sequencing of cultivated peanut Arachis hypogaea provides insights into genome evolution and oil improvement.</title>
        <authorList>
            <person name="Chen X."/>
        </authorList>
    </citation>
    <scope>NUCLEOTIDE SEQUENCE [LARGE SCALE GENOMIC DNA]</scope>
    <source>
        <strain evidence="2">cv. Fuhuasheng</strain>
        <tissue evidence="1">Leaves</tissue>
    </source>
</reference>
<name>A0A445A7L1_ARAHY</name>